<feature type="domain" description="RNase H type-1" evidence="1">
    <location>
        <begin position="7"/>
        <end position="140"/>
    </location>
</feature>
<dbReference type="GO" id="GO:0003676">
    <property type="term" value="F:nucleic acid binding"/>
    <property type="evidence" value="ECO:0007669"/>
    <property type="project" value="InterPro"/>
</dbReference>
<dbReference type="GO" id="GO:0004523">
    <property type="term" value="F:RNA-DNA hybrid ribonuclease activity"/>
    <property type="evidence" value="ECO:0007669"/>
    <property type="project" value="InterPro"/>
</dbReference>
<evidence type="ECO:0000313" key="2">
    <source>
        <dbReference type="EMBL" id="HEX71656.1"/>
    </source>
</evidence>
<keyword evidence="2" id="KW-0808">Transferase</keyword>
<protein>
    <submittedName>
        <fullName evidence="2">Reverse transcriptase-like protein</fullName>
    </submittedName>
</protein>
<dbReference type="EMBL" id="DSID01000800">
    <property type="protein sequence ID" value="HEX71656.1"/>
    <property type="molecule type" value="Genomic_DNA"/>
</dbReference>
<dbReference type="InterPro" id="IPR012337">
    <property type="entry name" value="RNaseH-like_sf"/>
</dbReference>
<dbReference type="AlphaFoldDB" id="A0A7C3AN70"/>
<dbReference type="PROSITE" id="PS50879">
    <property type="entry name" value="RNASE_H_1"/>
    <property type="match status" value="1"/>
</dbReference>
<dbReference type="PANTHER" id="PTHR48475:SF1">
    <property type="entry name" value="RNASE H TYPE-1 DOMAIN-CONTAINING PROTEIN"/>
    <property type="match status" value="1"/>
</dbReference>
<sequence>MTERSDSRADLSLLVDGGSLGNPGRGYGSFRLADREGHEEIVRLEFGDQVTNNQAEYRTLIAALEAALAHALEHGWSPERLSLAIVTDSQLMAEQMSGRWRVRQPHLKPLYQRARALLQRFGRVEISWRPRREIVAVLGH</sequence>
<accession>A0A7C3AN70</accession>
<keyword evidence="2" id="KW-0548">Nucleotidyltransferase</keyword>
<proteinExistence type="predicted"/>
<gene>
    <name evidence="2" type="ORF">ENP13_10520</name>
</gene>
<dbReference type="Gene3D" id="3.30.420.10">
    <property type="entry name" value="Ribonuclease H-like superfamily/Ribonuclease H"/>
    <property type="match status" value="1"/>
</dbReference>
<evidence type="ECO:0000259" key="1">
    <source>
        <dbReference type="PROSITE" id="PS50879"/>
    </source>
</evidence>
<dbReference type="GO" id="GO:0003964">
    <property type="term" value="F:RNA-directed DNA polymerase activity"/>
    <property type="evidence" value="ECO:0007669"/>
    <property type="project" value="UniProtKB-KW"/>
</dbReference>
<name>A0A7C3AN70_9BACT</name>
<keyword evidence="2" id="KW-0695">RNA-directed DNA polymerase</keyword>
<dbReference type="InterPro" id="IPR002156">
    <property type="entry name" value="RNaseH_domain"/>
</dbReference>
<reference evidence="2" key="1">
    <citation type="journal article" date="2020" name="mSystems">
        <title>Genome- and Community-Level Interaction Insights into Carbon Utilization and Element Cycling Functions of Hydrothermarchaeota in Hydrothermal Sediment.</title>
        <authorList>
            <person name="Zhou Z."/>
            <person name="Liu Y."/>
            <person name="Xu W."/>
            <person name="Pan J."/>
            <person name="Luo Z.H."/>
            <person name="Li M."/>
        </authorList>
    </citation>
    <scope>NUCLEOTIDE SEQUENCE [LARGE SCALE GENOMIC DNA]</scope>
    <source>
        <strain evidence="2">SpSt-192</strain>
    </source>
</reference>
<dbReference type="Pfam" id="PF13456">
    <property type="entry name" value="RVT_3"/>
    <property type="match status" value="1"/>
</dbReference>
<comment type="caution">
    <text evidence="2">The sequence shown here is derived from an EMBL/GenBank/DDBJ whole genome shotgun (WGS) entry which is preliminary data.</text>
</comment>
<dbReference type="PANTHER" id="PTHR48475">
    <property type="entry name" value="RIBONUCLEASE H"/>
    <property type="match status" value="1"/>
</dbReference>
<dbReference type="SUPFAM" id="SSF53098">
    <property type="entry name" value="Ribonuclease H-like"/>
    <property type="match status" value="1"/>
</dbReference>
<dbReference type="InterPro" id="IPR036397">
    <property type="entry name" value="RNaseH_sf"/>
</dbReference>
<organism evidence="2">
    <name type="scientific">Thermorudis sp</name>
    <dbReference type="NCBI Taxonomy" id="1969470"/>
    <lineage>
        <taxon>Bacteria</taxon>
        <taxon>Pseudomonadati</taxon>
        <taxon>Thermomicrobiota</taxon>
        <taxon>Thermomicrobia</taxon>
        <taxon>Thermomicrobia incertae sedis</taxon>
        <taxon>Thermorudis</taxon>
    </lineage>
</organism>